<dbReference type="Pfam" id="PF06985">
    <property type="entry name" value="HET"/>
    <property type="match status" value="1"/>
</dbReference>
<gene>
    <name evidence="2" type="ORF">M501DRAFT_927337</name>
</gene>
<dbReference type="EMBL" id="MU006090">
    <property type="protein sequence ID" value="KAF2842564.1"/>
    <property type="molecule type" value="Genomic_DNA"/>
</dbReference>
<evidence type="ECO:0000259" key="1">
    <source>
        <dbReference type="Pfam" id="PF06985"/>
    </source>
</evidence>
<keyword evidence="3" id="KW-1185">Reference proteome</keyword>
<organism evidence="2 3">
    <name type="scientific">Patellaria atrata CBS 101060</name>
    <dbReference type="NCBI Taxonomy" id="1346257"/>
    <lineage>
        <taxon>Eukaryota</taxon>
        <taxon>Fungi</taxon>
        <taxon>Dikarya</taxon>
        <taxon>Ascomycota</taxon>
        <taxon>Pezizomycotina</taxon>
        <taxon>Dothideomycetes</taxon>
        <taxon>Dothideomycetes incertae sedis</taxon>
        <taxon>Patellariales</taxon>
        <taxon>Patellariaceae</taxon>
        <taxon>Patellaria</taxon>
    </lineage>
</organism>
<protein>
    <recommendedName>
        <fullName evidence="1">Heterokaryon incompatibility domain-containing protein</fullName>
    </recommendedName>
</protein>
<name>A0A9P4VWC1_9PEZI</name>
<dbReference type="PANTHER" id="PTHR24148:SF64">
    <property type="entry name" value="HETEROKARYON INCOMPATIBILITY DOMAIN-CONTAINING PROTEIN"/>
    <property type="match status" value="1"/>
</dbReference>
<accession>A0A9P4VWC1</accession>
<feature type="domain" description="Heterokaryon incompatibility" evidence="1">
    <location>
        <begin position="49"/>
        <end position="139"/>
    </location>
</feature>
<dbReference type="AlphaFoldDB" id="A0A9P4VWC1"/>
<evidence type="ECO:0000313" key="2">
    <source>
        <dbReference type="EMBL" id="KAF2842564.1"/>
    </source>
</evidence>
<reference evidence="2" key="1">
    <citation type="journal article" date="2020" name="Stud. Mycol.">
        <title>101 Dothideomycetes genomes: a test case for predicting lifestyles and emergence of pathogens.</title>
        <authorList>
            <person name="Haridas S."/>
            <person name="Albert R."/>
            <person name="Binder M."/>
            <person name="Bloem J."/>
            <person name="Labutti K."/>
            <person name="Salamov A."/>
            <person name="Andreopoulos B."/>
            <person name="Baker S."/>
            <person name="Barry K."/>
            <person name="Bills G."/>
            <person name="Bluhm B."/>
            <person name="Cannon C."/>
            <person name="Castanera R."/>
            <person name="Culley D."/>
            <person name="Daum C."/>
            <person name="Ezra D."/>
            <person name="Gonzalez J."/>
            <person name="Henrissat B."/>
            <person name="Kuo A."/>
            <person name="Liang C."/>
            <person name="Lipzen A."/>
            <person name="Lutzoni F."/>
            <person name="Magnuson J."/>
            <person name="Mondo S."/>
            <person name="Nolan M."/>
            <person name="Ohm R."/>
            <person name="Pangilinan J."/>
            <person name="Park H.-J."/>
            <person name="Ramirez L."/>
            <person name="Alfaro M."/>
            <person name="Sun H."/>
            <person name="Tritt A."/>
            <person name="Yoshinaga Y."/>
            <person name="Zwiers L.-H."/>
            <person name="Turgeon B."/>
            <person name="Goodwin S."/>
            <person name="Spatafora J."/>
            <person name="Crous P."/>
            <person name="Grigoriev I."/>
        </authorList>
    </citation>
    <scope>NUCLEOTIDE SEQUENCE</scope>
    <source>
        <strain evidence="2">CBS 101060</strain>
    </source>
</reference>
<dbReference type="InterPro" id="IPR052895">
    <property type="entry name" value="HetReg/Transcr_Mod"/>
</dbReference>
<dbReference type="PANTHER" id="PTHR24148">
    <property type="entry name" value="ANKYRIN REPEAT DOMAIN-CONTAINING PROTEIN 39 HOMOLOG-RELATED"/>
    <property type="match status" value="1"/>
</dbReference>
<dbReference type="InterPro" id="IPR010730">
    <property type="entry name" value="HET"/>
</dbReference>
<comment type="caution">
    <text evidence="2">The sequence shown here is derived from an EMBL/GenBank/DDBJ whole genome shotgun (WGS) entry which is preliminary data.</text>
</comment>
<proteinExistence type="predicted"/>
<sequence length="143" mass="16291">MEQFSYASAPLSAEEIRLFSILPSSNPELPERLDIELTKAAINDLPDFYAISYLWGRPNSSSQDPQNIFVDNKFLSVTRSIQEVLLALRTPEKLWFWADQICINQKDDKEKDLQLPYMATIYGKSTRTIAWLGAETRNSAAAM</sequence>
<feature type="non-terminal residue" evidence="2">
    <location>
        <position position="143"/>
    </location>
</feature>
<dbReference type="Proteomes" id="UP000799429">
    <property type="component" value="Unassembled WGS sequence"/>
</dbReference>
<dbReference type="OrthoDB" id="194358at2759"/>
<evidence type="ECO:0000313" key="3">
    <source>
        <dbReference type="Proteomes" id="UP000799429"/>
    </source>
</evidence>